<organism evidence="2">
    <name type="scientific">Spongospora subterranea</name>
    <dbReference type="NCBI Taxonomy" id="70186"/>
    <lineage>
        <taxon>Eukaryota</taxon>
        <taxon>Sar</taxon>
        <taxon>Rhizaria</taxon>
        <taxon>Endomyxa</taxon>
        <taxon>Phytomyxea</taxon>
        <taxon>Plasmodiophorida</taxon>
        <taxon>Plasmodiophoridae</taxon>
        <taxon>Spongospora</taxon>
    </lineage>
</organism>
<feature type="region of interest" description="Disordered" evidence="1">
    <location>
        <begin position="97"/>
        <end position="125"/>
    </location>
</feature>
<evidence type="ECO:0000313" key="2">
    <source>
        <dbReference type="EMBL" id="CRZ05860.1"/>
    </source>
</evidence>
<feature type="non-terminal residue" evidence="2">
    <location>
        <position position="1"/>
    </location>
</feature>
<dbReference type="EMBL" id="HACM01005419">
    <property type="protein sequence ID" value="CRZ05861.1"/>
    <property type="molecule type" value="Transcribed_RNA"/>
</dbReference>
<proteinExistence type="predicted"/>
<protein>
    <submittedName>
        <fullName evidence="2">Uncharacterized protein</fullName>
    </submittedName>
</protein>
<dbReference type="EMBL" id="HACM01005418">
    <property type="protein sequence ID" value="CRZ05860.1"/>
    <property type="molecule type" value="Transcribed_RNA"/>
</dbReference>
<sequence>CLGSYSTIVEYIQVSKKNEEKERRLNIYKYHALFLLTSNVLSHVNTLKYKKGHIHAEYVRQYCITHLHSCNRPAPSDSIFLESHKLHQNHHINACSSGYLRPDMNSPRHKGHHQIQVPQMHDYRQ</sequence>
<dbReference type="AlphaFoldDB" id="A0A0H5QVD5"/>
<name>A0A0H5QVD5_9EUKA</name>
<reference evidence="2" key="1">
    <citation type="submission" date="2015-04" db="EMBL/GenBank/DDBJ databases">
        <title>The genome sequence of the plant pathogenic Rhizarian Plasmodiophora brassicae reveals insights in its biotrophic life cycle and the origin of chitin synthesis.</title>
        <authorList>
            <person name="Schwelm A."/>
            <person name="Fogelqvist J."/>
            <person name="Knaust A."/>
            <person name="Julke S."/>
            <person name="Lilja T."/>
            <person name="Dhandapani V."/>
            <person name="Bonilla-Rosso G."/>
            <person name="Karlsson M."/>
            <person name="Shevchenko A."/>
            <person name="Choi S.R."/>
            <person name="Kim H.G."/>
            <person name="Park J.Y."/>
            <person name="Lim Y.P."/>
            <person name="Ludwig-Muller J."/>
            <person name="Dixelius C."/>
        </authorList>
    </citation>
    <scope>NUCLEOTIDE SEQUENCE</scope>
    <source>
        <tissue evidence="2">Potato root galls</tissue>
    </source>
</reference>
<evidence type="ECO:0000256" key="1">
    <source>
        <dbReference type="SAM" id="MobiDB-lite"/>
    </source>
</evidence>
<accession>A0A0H5QVD5</accession>